<dbReference type="AlphaFoldDB" id="A0A0X3X7Z6"/>
<dbReference type="Pfam" id="PF00067">
    <property type="entry name" value="p450"/>
    <property type="match status" value="1"/>
</dbReference>
<dbReference type="Proteomes" id="UP000053413">
    <property type="component" value="Unassembled WGS sequence"/>
</dbReference>
<dbReference type="GO" id="GO:0016705">
    <property type="term" value="F:oxidoreductase activity, acting on paired donors, with incorporation or reduction of molecular oxygen"/>
    <property type="evidence" value="ECO:0007669"/>
    <property type="project" value="InterPro"/>
</dbReference>
<dbReference type="PANTHER" id="PTHR46696">
    <property type="entry name" value="P450, PUTATIVE (EUROFUNG)-RELATED"/>
    <property type="match status" value="1"/>
</dbReference>
<keyword evidence="3" id="KW-0479">Metal-binding</keyword>
<evidence type="ECO:0000256" key="4">
    <source>
        <dbReference type="ARBA" id="ARBA00023002"/>
    </source>
</evidence>
<dbReference type="PRINTS" id="PR00359">
    <property type="entry name" value="BP450"/>
</dbReference>
<dbReference type="SUPFAM" id="SSF48264">
    <property type="entry name" value="Cytochrome P450"/>
    <property type="match status" value="1"/>
</dbReference>
<gene>
    <name evidence="8" type="ORF">ADL28_06825</name>
</gene>
<dbReference type="EMBL" id="LLZJ01000062">
    <property type="protein sequence ID" value="KUL65214.1"/>
    <property type="molecule type" value="Genomic_DNA"/>
</dbReference>
<dbReference type="InterPro" id="IPR001128">
    <property type="entry name" value="Cyt_P450"/>
</dbReference>
<keyword evidence="4" id="KW-0560">Oxidoreductase</keyword>
<proteinExistence type="inferred from homology"/>
<sequence length="400" mass="44473">MVDAPHPTVSMPTQRSCPFDPPDGYTPLREQERITRMSYPDGSPGWLITRHAEAKELLTHKSFSARQEGIISPVPTELQYDGRPADPGAFAKTDDPIHSQYRKLVTGFFTVRRTRQLAPMIERIVHEQLDDLEKAGPGADLVEVFTESVPSRVMCEMIGVPESERKTLQRHVETLGRLSCTVPEALAAVSGMSGFLSRFVPTRMDDPRDDLLGDLIRGGQLNEQELMGMAATLITGAFDTTGNMLAMGVFTLLEHPDQLAKLREDPELMAGAVEELLRFLTISHLGASRWALEDVEFAGQAIKKGEVVTVALPAVNRDPERYNNPDQLDIGRTDHGHLALGHGVHQCLGQHLARTILRVGYEALFDRFPTLRLTVPGDEIPMRDDFVHYGPRSLPVTWDD</sequence>
<dbReference type="OrthoDB" id="3664945at2"/>
<feature type="region of interest" description="Disordered" evidence="7">
    <location>
        <begin position="1"/>
        <end position="23"/>
    </location>
</feature>
<evidence type="ECO:0000256" key="6">
    <source>
        <dbReference type="ARBA" id="ARBA00023033"/>
    </source>
</evidence>
<evidence type="ECO:0000313" key="8">
    <source>
        <dbReference type="EMBL" id="KUL65214.1"/>
    </source>
</evidence>
<keyword evidence="6" id="KW-0503">Monooxygenase</keyword>
<organism evidence="8 9">
    <name type="scientific">Streptomyces violaceusniger</name>
    <dbReference type="NCBI Taxonomy" id="68280"/>
    <lineage>
        <taxon>Bacteria</taxon>
        <taxon>Bacillati</taxon>
        <taxon>Actinomycetota</taxon>
        <taxon>Actinomycetes</taxon>
        <taxon>Kitasatosporales</taxon>
        <taxon>Streptomycetaceae</taxon>
        <taxon>Streptomyces</taxon>
        <taxon>Streptomyces violaceusniger group</taxon>
    </lineage>
</organism>
<dbReference type="GO" id="GO:0004497">
    <property type="term" value="F:monooxygenase activity"/>
    <property type="evidence" value="ECO:0007669"/>
    <property type="project" value="UniProtKB-KW"/>
</dbReference>
<dbReference type="FunFam" id="1.10.630.10:FF:000018">
    <property type="entry name" value="Cytochrome P450 monooxygenase"/>
    <property type="match status" value="1"/>
</dbReference>
<evidence type="ECO:0000256" key="3">
    <source>
        <dbReference type="ARBA" id="ARBA00022723"/>
    </source>
</evidence>
<keyword evidence="5" id="KW-0408">Iron</keyword>
<evidence type="ECO:0000256" key="5">
    <source>
        <dbReference type="ARBA" id="ARBA00023004"/>
    </source>
</evidence>
<accession>A0A0X3X7Z6</accession>
<dbReference type="CDD" id="cd11030">
    <property type="entry name" value="CYP105-like"/>
    <property type="match status" value="1"/>
</dbReference>
<evidence type="ECO:0000256" key="7">
    <source>
        <dbReference type="SAM" id="MobiDB-lite"/>
    </source>
</evidence>
<dbReference type="Gene3D" id="1.10.630.10">
    <property type="entry name" value="Cytochrome P450"/>
    <property type="match status" value="1"/>
</dbReference>
<evidence type="ECO:0000256" key="1">
    <source>
        <dbReference type="ARBA" id="ARBA00010617"/>
    </source>
</evidence>
<dbReference type="InterPro" id="IPR036396">
    <property type="entry name" value="Cyt_P450_sf"/>
</dbReference>
<dbReference type="InterPro" id="IPR002397">
    <property type="entry name" value="Cyt_P450_B"/>
</dbReference>
<dbReference type="GO" id="GO:0020037">
    <property type="term" value="F:heme binding"/>
    <property type="evidence" value="ECO:0007669"/>
    <property type="project" value="InterPro"/>
</dbReference>
<name>A0A0X3X7Z6_STRVO</name>
<comment type="caution">
    <text evidence="8">The sequence shown here is derived from an EMBL/GenBank/DDBJ whole genome shotgun (WGS) entry which is preliminary data.</text>
</comment>
<protein>
    <submittedName>
        <fullName evidence="8">Cytochrome</fullName>
    </submittedName>
</protein>
<evidence type="ECO:0000256" key="2">
    <source>
        <dbReference type="ARBA" id="ARBA00022617"/>
    </source>
</evidence>
<evidence type="ECO:0000313" key="9">
    <source>
        <dbReference type="Proteomes" id="UP000053413"/>
    </source>
</evidence>
<reference evidence="9" key="1">
    <citation type="submission" date="2015-10" db="EMBL/GenBank/DDBJ databases">
        <authorList>
            <person name="Ju K.-S."/>
            <person name="Doroghazi J.R."/>
            <person name="Metcalf W.W."/>
        </authorList>
    </citation>
    <scope>NUCLEOTIDE SEQUENCE [LARGE SCALE GENOMIC DNA]</scope>
    <source>
        <strain evidence="9">NRRL F-8817</strain>
    </source>
</reference>
<dbReference type="GO" id="GO:0005506">
    <property type="term" value="F:iron ion binding"/>
    <property type="evidence" value="ECO:0007669"/>
    <property type="project" value="InterPro"/>
</dbReference>
<keyword evidence="2" id="KW-0349">Heme</keyword>
<comment type="similarity">
    <text evidence="1">Belongs to the cytochrome P450 family.</text>
</comment>
<dbReference type="PANTHER" id="PTHR46696:SF1">
    <property type="entry name" value="CYTOCHROME P450 YJIB-RELATED"/>
    <property type="match status" value="1"/>
</dbReference>